<evidence type="ECO:0000259" key="2">
    <source>
        <dbReference type="Pfam" id="PF01370"/>
    </source>
</evidence>
<dbReference type="Proteomes" id="UP000198928">
    <property type="component" value="Unassembled WGS sequence"/>
</dbReference>
<accession>A0A1I3XYF9</accession>
<keyword evidence="4" id="KW-1185">Reference proteome</keyword>
<evidence type="ECO:0000313" key="4">
    <source>
        <dbReference type="Proteomes" id="UP000198928"/>
    </source>
</evidence>
<reference evidence="4" key="1">
    <citation type="submission" date="2016-10" db="EMBL/GenBank/DDBJ databases">
        <authorList>
            <person name="Varghese N."/>
            <person name="Submissions S."/>
        </authorList>
    </citation>
    <scope>NUCLEOTIDE SEQUENCE [LARGE SCALE GENOMIC DNA]</scope>
    <source>
        <strain evidence="4">PL19</strain>
    </source>
</reference>
<dbReference type="InterPro" id="IPR001509">
    <property type="entry name" value="Epimerase_deHydtase"/>
</dbReference>
<dbReference type="SUPFAM" id="SSF51735">
    <property type="entry name" value="NAD(P)-binding Rossmann-fold domains"/>
    <property type="match status" value="1"/>
</dbReference>
<comment type="similarity">
    <text evidence="1">Belongs to the NAD(P)-dependent epimerase/dehydratase family.</text>
</comment>
<dbReference type="RefSeq" id="WP_245793489.1">
    <property type="nucleotide sequence ID" value="NZ_FOSG01000004.1"/>
</dbReference>
<feature type="domain" description="NAD-dependent epimerase/dehydratase" evidence="2">
    <location>
        <begin position="20"/>
        <end position="239"/>
    </location>
</feature>
<gene>
    <name evidence="3" type="ORF">SAMN05192584_104377</name>
</gene>
<evidence type="ECO:0000313" key="3">
    <source>
        <dbReference type="EMBL" id="SFK24608.1"/>
    </source>
</evidence>
<dbReference type="Pfam" id="PF01370">
    <property type="entry name" value="Epimerase"/>
    <property type="match status" value="1"/>
</dbReference>
<dbReference type="EMBL" id="FOSG01000004">
    <property type="protein sequence ID" value="SFK24608.1"/>
    <property type="molecule type" value="Genomic_DNA"/>
</dbReference>
<protein>
    <submittedName>
        <fullName evidence="3">Nucleoside-diphosphate-sugar epimerase</fullName>
    </submittedName>
</protein>
<dbReference type="Gene3D" id="3.40.50.720">
    <property type="entry name" value="NAD(P)-binding Rossmann-like Domain"/>
    <property type="match status" value="1"/>
</dbReference>
<proteinExistence type="inferred from homology"/>
<evidence type="ECO:0000256" key="1">
    <source>
        <dbReference type="ARBA" id="ARBA00007637"/>
    </source>
</evidence>
<dbReference type="PANTHER" id="PTHR43000">
    <property type="entry name" value="DTDP-D-GLUCOSE 4,6-DEHYDRATASE-RELATED"/>
    <property type="match status" value="1"/>
</dbReference>
<sequence>MTDAPHGLPSPGRAALPGHVAVTGAAGVLGTHLVNRLLAADSQVRAFDLAPVPTRPGLKPFTGDIRDADALAEAFEGADAVVHCASALPSYPVADIRSIVVEGTTTVLEAARAAAVPRVLHISSTAVYGLPRLVPTPEDHALEPVDPYSSAKAEAEKVVERFRAGGMCLPVLRPKTFLGPGRMGLFDMLFQWAEEGRNFPVLGKGDVRIQMLGLDDLVDAVLEVLRAPDEVACDTYNIGAAEFGTLREDFQCVLDAAGHGRHVVSMPGGPAVAVLRGLERTKLSPVYGRLVSKLLADSYVSVDKAREKLGFRPRLSNQDAILQTYDWWRTQRATAAGVPAGKGGGRTSRDPWRQGVLGLAKVFF</sequence>
<dbReference type="InterPro" id="IPR036291">
    <property type="entry name" value="NAD(P)-bd_dom_sf"/>
</dbReference>
<organism evidence="3 4">
    <name type="scientific">Streptomyces pini</name>
    <dbReference type="NCBI Taxonomy" id="1520580"/>
    <lineage>
        <taxon>Bacteria</taxon>
        <taxon>Bacillati</taxon>
        <taxon>Actinomycetota</taxon>
        <taxon>Actinomycetes</taxon>
        <taxon>Kitasatosporales</taxon>
        <taxon>Streptomycetaceae</taxon>
        <taxon>Streptomyces</taxon>
    </lineage>
</organism>
<name>A0A1I3XYF9_9ACTN</name>
<dbReference type="AlphaFoldDB" id="A0A1I3XYF9"/>